<evidence type="ECO:0000313" key="2">
    <source>
        <dbReference type="Proteomes" id="UP000694915"/>
    </source>
</evidence>
<feature type="compositionally biased region" description="Basic and acidic residues" evidence="1">
    <location>
        <begin position="259"/>
        <end position="272"/>
    </location>
</feature>
<sequence length="317" mass="35464">MALRFHHALFLWPPEATQDTAINIDPSSSWTKDPDMTLRSSCAWMSPLPQVVLRLLRKYAFRTTVPPRRTSSSSHRVRCELRIRVNANTITGADGEKARLRSRFHISRQLQNSCLHFSEPGSSPDLGALETGLGWIAWACSPPAHFSLDSHFHPGQRRRGCRSSARKVPQESHRRTIAAGGWARGLHSQQLQRPSRRRDPPARPPRSPGAMPPRLSYGTARNPITRQAGRSRRPRAELGHAPGEARAVVRGRSVPPVPGRKELERAGAERHFTPKFPPLNRLELLSRARIRQEDQDRNPEGDIAAADGTALKWKGGL</sequence>
<feature type="compositionally biased region" description="Basic and acidic residues" evidence="1">
    <location>
        <begin position="291"/>
        <end position="300"/>
    </location>
</feature>
<accession>A0ABM1UBL6</accession>
<feature type="compositionally biased region" description="Low complexity" evidence="1">
    <location>
        <begin position="245"/>
        <end position="254"/>
    </location>
</feature>
<organism evidence="2 3">
    <name type="scientific">Microtus ochrogaster</name>
    <name type="common">Prairie vole</name>
    <dbReference type="NCBI Taxonomy" id="79684"/>
    <lineage>
        <taxon>Eukaryota</taxon>
        <taxon>Metazoa</taxon>
        <taxon>Chordata</taxon>
        <taxon>Craniata</taxon>
        <taxon>Vertebrata</taxon>
        <taxon>Euteleostomi</taxon>
        <taxon>Mammalia</taxon>
        <taxon>Eutheria</taxon>
        <taxon>Euarchontoglires</taxon>
        <taxon>Glires</taxon>
        <taxon>Rodentia</taxon>
        <taxon>Myomorpha</taxon>
        <taxon>Muroidea</taxon>
        <taxon>Cricetidae</taxon>
        <taxon>Arvicolinae</taxon>
        <taxon>Microtus</taxon>
    </lineage>
</organism>
<feature type="compositionally biased region" description="Pro residues" evidence="1">
    <location>
        <begin position="202"/>
        <end position="211"/>
    </location>
</feature>
<dbReference type="RefSeq" id="XP_026639378.1">
    <property type="nucleotide sequence ID" value="XM_026783577.1"/>
</dbReference>
<reference evidence="3" key="1">
    <citation type="submission" date="2025-08" db="UniProtKB">
        <authorList>
            <consortium name="RefSeq"/>
        </authorList>
    </citation>
    <scope>IDENTIFICATION</scope>
</reference>
<evidence type="ECO:0000313" key="3">
    <source>
        <dbReference type="RefSeq" id="XP_026639378.1"/>
    </source>
</evidence>
<proteinExistence type="predicted"/>
<gene>
    <name evidence="3" type="primary">LOC113457098</name>
</gene>
<name>A0ABM1UBL6_MICOH</name>
<feature type="region of interest" description="Disordered" evidence="1">
    <location>
        <begin position="291"/>
        <end position="317"/>
    </location>
</feature>
<feature type="compositionally biased region" description="Basic residues" evidence="1">
    <location>
        <begin position="154"/>
        <end position="165"/>
    </location>
</feature>
<dbReference type="GeneID" id="113457098"/>
<keyword evidence="2" id="KW-1185">Reference proteome</keyword>
<feature type="region of interest" description="Disordered" evidence="1">
    <location>
        <begin position="151"/>
        <end position="277"/>
    </location>
</feature>
<evidence type="ECO:0000256" key="1">
    <source>
        <dbReference type="SAM" id="MobiDB-lite"/>
    </source>
</evidence>
<dbReference type="Proteomes" id="UP000694915">
    <property type="component" value="Chromosome 18"/>
</dbReference>
<protein>
    <submittedName>
        <fullName evidence="3">Uncharacterized protein LOC113457098</fullName>
    </submittedName>
</protein>